<dbReference type="GO" id="GO:0003677">
    <property type="term" value="F:DNA binding"/>
    <property type="evidence" value="ECO:0007669"/>
    <property type="project" value="InterPro"/>
</dbReference>
<dbReference type="PANTHER" id="PTHR33055">
    <property type="entry name" value="TRANSPOSASE FOR INSERTION SEQUENCE ELEMENT IS1111A"/>
    <property type="match status" value="1"/>
</dbReference>
<evidence type="ECO:0000313" key="5">
    <source>
        <dbReference type="Proteomes" id="UP000054740"/>
    </source>
</evidence>
<accession>A0A158HQF2</accession>
<dbReference type="Proteomes" id="UP000054740">
    <property type="component" value="Unassembled WGS sequence"/>
</dbReference>
<dbReference type="Pfam" id="PF01548">
    <property type="entry name" value="DEDD_Tnp_IS110"/>
    <property type="match status" value="1"/>
</dbReference>
<dbReference type="Pfam" id="PF02371">
    <property type="entry name" value="Transposase_20"/>
    <property type="match status" value="1"/>
</dbReference>
<evidence type="ECO:0000259" key="3">
    <source>
        <dbReference type="Pfam" id="PF02371"/>
    </source>
</evidence>
<dbReference type="GO" id="GO:0006313">
    <property type="term" value="P:DNA transposition"/>
    <property type="evidence" value="ECO:0007669"/>
    <property type="project" value="InterPro"/>
</dbReference>
<evidence type="ECO:0000256" key="1">
    <source>
        <dbReference type="SAM" id="Coils"/>
    </source>
</evidence>
<keyword evidence="1" id="KW-0175">Coiled coil</keyword>
<dbReference type="GO" id="GO:0004803">
    <property type="term" value="F:transposase activity"/>
    <property type="evidence" value="ECO:0007669"/>
    <property type="project" value="InterPro"/>
</dbReference>
<dbReference type="NCBIfam" id="NF033542">
    <property type="entry name" value="transpos_IS110"/>
    <property type="match status" value="1"/>
</dbReference>
<dbReference type="InterPro" id="IPR003346">
    <property type="entry name" value="Transposase_20"/>
</dbReference>
<feature type="domain" description="Transposase IS110-like N-terminal" evidence="2">
    <location>
        <begin position="43"/>
        <end position="180"/>
    </location>
</feature>
<reference evidence="5" key="1">
    <citation type="submission" date="2016-01" db="EMBL/GenBank/DDBJ databases">
        <authorList>
            <person name="Peeters C."/>
        </authorList>
    </citation>
    <scope>NUCLEOTIDE SEQUENCE [LARGE SCALE GENOMIC DNA]</scope>
</reference>
<dbReference type="EMBL" id="FCNY02000008">
    <property type="protein sequence ID" value="SAL46317.1"/>
    <property type="molecule type" value="Genomic_DNA"/>
</dbReference>
<feature type="coiled-coil region" evidence="1">
    <location>
        <begin position="215"/>
        <end position="242"/>
    </location>
</feature>
<proteinExistence type="predicted"/>
<evidence type="ECO:0000259" key="2">
    <source>
        <dbReference type="Pfam" id="PF01548"/>
    </source>
</evidence>
<evidence type="ECO:0000313" key="4">
    <source>
        <dbReference type="EMBL" id="SAL46317.1"/>
    </source>
</evidence>
<dbReference type="InterPro" id="IPR047650">
    <property type="entry name" value="Transpos_IS110"/>
</dbReference>
<organism evidence="4 5">
    <name type="scientific">Caballeronia cordobensis</name>
    <name type="common">Burkholderia cordobensis</name>
    <dbReference type="NCBI Taxonomy" id="1353886"/>
    <lineage>
        <taxon>Bacteria</taxon>
        <taxon>Pseudomonadati</taxon>
        <taxon>Pseudomonadota</taxon>
        <taxon>Betaproteobacteria</taxon>
        <taxon>Burkholderiales</taxon>
        <taxon>Burkholderiaceae</taxon>
        <taxon>Caballeronia</taxon>
    </lineage>
</organism>
<name>A0A158HQF2_CABCO</name>
<sequence>MEWSPPALAVIRRRSSVDWSVRHCWFGVFAVKENQMESTTIAIDLTKRVFQIHYVDPQTGAIYSKALKRAQLVPFFANRPACRVVMEACGSAHHWARTLARLGHDVRLIAAQFVRPFVKSNKNDAADAAAIWEAAQRPGMRFVAVKTEDQQAMLTMHRIRQQLVRIRVMHINQLRGLLYEFGIVLPQGRRPSIEAAKASLTSLADQFPVMLTESLQDQLSRLRTLDEQIELLERRIQEWRRNGDACRRISEIPGVGVLTATAAVSVIGQAKSFRSGREFAAYLGLVPRQNSSGGKTKLGGISKRGDVYLRTLLIHGARAVISSSRHLPERLRLMLTRRPTNVVAVALANKMARTIWALLAYGRTYQASPQQ</sequence>
<keyword evidence="5" id="KW-1185">Reference proteome</keyword>
<gene>
    <name evidence="4" type="ORF">AWB70_03650</name>
</gene>
<protein>
    <submittedName>
        <fullName evidence="4">Transposase</fullName>
    </submittedName>
</protein>
<dbReference type="AlphaFoldDB" id="A0A158HQF2"/>
<dbReference type="InterPro" id="IPR002525">
    <property type="entry name" value="Transp_IS110-like_N"/>
</dbReference>
<feature type="domain" description="Transposase IS116/IS110/IS902 C-terminal" evidence="3">
    <location>
        <begin position="246"/>
        <end position="326"/>
    </location>
</feature>
<dbReference type="PANTHER" id="PTHR33055:SF3">
    <property type="entry name" value="PUTATIVE TRANSPOSASE FOR IS117-RELATED"/>
    <property type="match status" value="1"/>
</dbReference>